<reference evidence="1 2" key="1">
    <citation type="submission" date="2019-10" db="EMBL/GenBank/DDBJ databases">
        <title>Description of Paenibacillus choica sp. nov.</title>
        <authorList>
            <person name="Carlier A."/>
            <person name="Qi S."/>
        </authorList>
    </citation>
    <scope>NUCLEOTIDE SEQUENCE [LARGE SCALE GENOMIC DNA]</scope>
    <source>
        <strain evidence="1 2">LMG 31460</strain>
    </source>
</reference>
<organism evidence="1 2">
    <name type="scientific">Paenibacillus germinis</name>
    <dbReference type="NCBI Taxonomy" id="2654979"/>
    <lineage>
        <taxon>Bacteria</taxon>
        <taxon>Bacillati</taxon>
        <taxon>Bacillota</taxon>
        <taxon>Bacilli</taxon>
        <taxon>Bacillales</taxon>
        <taxon>Paenibacillaceae</taxon>
        <taxon>Paenibacillus</taxon>
    </lineage>
</organism>
<dbReference type="RefSeq" id="WP_171688017.1">
    <property type="nucleotide sequence ID" value="NZ_WHOC01000013.1"/>
</dbReference>
<dbReference type="Proteomes" id="UP000658690">
    <property type="component" value="Unassembled WGS sequence"/>
</dbReference>
<keyword evidence="2" id="KW-1185">Reference proteome</keyword>
<evidence type="ECO:0000313" key="2">
    <source>
        <dbReference type="Proteomes" id="UP000658690"/>
    </source>
</evidence>
<accession>A0ABX1YXW3</accession>
<proteinExistence type="predicted"/>
<sequence>MLRNIEVSVTSHTFCKGIHSNFSMKRRTLIVFLQVHLFGYNNIDVKESFEKSFKQLLNEDEVAILGGITFFEDEDKFILPSCCCGLEDLVLVNESIINRVSPWLGHDPNPGIKYSNNGIVKVWSDDQKEENCQ</sequence>
<dbReference type="EMBL" id="WHOC01000013">
    <property type="protein sequence ID" value="NOU84560.1"/>
    <property type="molecule type" value="Genomic_DNA"/>
</dbReference>
<protein>
    <submittedName>
        <fullName evidence="1">Uncharacterized protein</fullName>
    </submittedName>
</protein>
<name>A0ABX1YXW3_9BACL</name>
<evidence type="ECO:0000313" key="1">
    <source>
        <dbReference type="EMBL" id="NOU84560.1"/>
    </source>
</evidence>
<comment type="caution">
    <text evidence="1">The sequence shown here is derived from an EMBL/GenBank/DDBJ whole genome shotgun (WGS) entry which is preliminary data.</text>
</comment>
<gene>
    <name evidence="1" type="ORF">GC102_02040</name>
</gene>